<accession>A0A4P7VQ80</accession>
<dbReference type="OrthoDB" id="1495718at2"/>
<protein>
    <submittedName>
        <fullName evidence="1">DUF3078 domain-containing protein</fullName>
    </submittedName>
</protein>
<evidence type="ECO:0000313" key="1">
    <source>
        <dbReference type="EMBL" id="QCD36422.1"/>
    </source>
</evidence>
<gene>
    <name evidence="1" type="ORF">E7746_11275</name>
</gene>
<sequence length="502" mass="58157">MQIFHNIALFAYFCTTKIITFKSDSKMKALMSYRFNAIIFIFLSIALFSSNANAQTVEPADPSLLELLGVPVEEDEDEYYYEDEGEGYDDFGPFFDLIADTVPDSVPEYIPLKLLPPTTLPVTAFMPVVFDYVEYTDTVSPLNPERYIETDNPAMNRMMQEGNRIRRYRQLKQRYMIDYAPQVRYNINTLPEPPKQYVATVDPSKSTITISEVLVSKDDLEAAAASLDVKPKNWLHTFNGLLQFSQAYVSPNWYQGGNNNVNMIANFYWNVKLNQKFHPNLMAEATTQYKLAMSSAPQDSMRSYMISQDLFQFNGTFGVRAFKHWFYSMNTSFKTQLFKNYAPNTDNLRAAFMSPGELNFGVGMTYNFTNPKKTFKIDASISPLSYNMKICTHPGMKETSFGIREGRHTVSEVGSNAEVKMTWNILWNITYNSRFFLFTDYDYVQSDWENTINFSINRYLSTQIYVHMRYDSSTPRVEGSSWHKWQLKEILSFGFQYQFKTA</sequence>
<dbReference type="InterPro" id="IPR021428">
    <property type="entry name" value="DUF3078"/>
</dbReference>
<dbReference type="KEGG" id="mgod:E7746_11275"/>
<proteinExistence type="predicted"/>
<dbReference type="AlphaFoldDB" id="A0A4P7VQ80"/>
<dbReference type="Proteomes" id="UP000297031">
    <property type="component" value="Chromosome"/>
</dbReference>
<dbReference type="Pfam" id="PF11276">
    <property type="entry name" value="DUF3078"/>
    <property type="match status" value="1"/>
</dbReference>
<dbReference type="EMBL" id="CP039393">
    <property type="protein sequence ID" value="QCD36422.1"/>
    <property type="molecule type" value="Genomic_DNA"/>
</dbReference>
<name>A0A4P7VQ80_9BACT</name>
<evidence type="ECO:0000313" key="2">
    <source>
        <dbReference type="Proteomes" id="UP000297031"/>
    </source>
</evidence>
<reference evidence="1 2" key="1">
    <citation type="submission" date="2019-02" db="EMBL/GenBank/DDBJ databases">
        <title>Isolation and identification of novel species under the genus Muribaculum.</title>
        <authorList>
            <person name="Miyake S."/>
            <person name="Ding Y."/>
            <person name="Low A."/>
            <person name="Soh M."/>
            <person name="Seedorf H."/>
        </authorList>
    </citation>
    <scope>NUCLEOTIDE SEQUENCE [LARGE SCALE GENOMIC DNA]</scope>
    <source>
        <strain evidence="1 2">TLL-A4</strain>
    </source>
</reference>
<organism evidence="1 2">
    <name type="scientific">Muribaculum gordoncarteri</name>
    <dbReference type="NCBI Taxonomy" id="2530390"/>
    <lineage>
        <taxon>Bacteria</taxon>
        <taxon>Pseudomonadati</taxon>
        <taxon>Bacteroidota</taxon>
        <taxon>Bacteroidia</taxon>
        <taxon>Bacteroidales</taxon>
        <taxon>Muribaculaceae</taxon>
        <taxon>Muribaculum</taxon>
    </lineage>
</organism>
<keyword evidence="2" id="KW-1185">Reference proteome</keyword>